<organism evidence="16 17">
    <name type="scientific">Mycena sanguinolenta</name>
    <dbReference type="NCBI Taxonomy" id="230812"/>
    <lineage>
        <taxon>Eukaryota</taxon>
        <taxon>Fungi</taxon>
        <taxon>Dikarya</taxon>
        <taxon>Basidiomycota</taxon>
        <taxon>Agaricomycotina</taxon>
        <taxon>Agaricomycetes</taxon>
        <taxon>Agaricomycetidae</taxon>
        <taxon>Agaricales</taxon>
        <taxon>Marasmiineae</taxon>
        <taxon>Mycenaceae</taxon>
        <taxon>Mycena</taxon>
    </lineage>
</organism>
<dbReference type="Gene3D" id="1.20.120.350">
    <property type="entry name" value="Voltage-gated potassium channels. Chain C"/>
    <property type="match status" value="1"/>
</dbReference>
<protein>
    <recommendedName>
        <fullName evidence="2">Voltage-gated hydrogen channel 1</fullName>
    </recommendedName>
    <alternativeName>
        <fullName evidence="12">Hydrogen voltage-gated channel 1</fullName>
    </alternativeName>
</protein>
<keyword evidence="10 14" id="KW-0472">Membrane</keyword>
<evidence type="ECO:0000259" key="15">
    <source>
        <dbReference type="Pfam" id="PF00520"/>
    </source>
</evidence>
<dbReference type="GO" id="GO:0030171">
    <property type="term" value="F:voltage-gated proton channel activity"/>
    <property type="evidence" value="ECO:0007669"/>
    <property type="project" value="InterPro"/>
</dbReference>
<keyword evidence="17" id="KW-1185">Reference proteome</keyword>
<evidence type="ECO:0000313" key="17">
    <source>
        <dbReference type="Proteomes" id="UP000623467"/>
    </source>
</evidence>
<feature type="transmembrane region" description="Helical" evidence="14">
    <location>
        <begin position="87"/>
        <end position="110"/>
    </location>
</feature>
<keyword evidence="11" id="KW-0407">Ion channel</keyword>
<keyword evidence="9" id="KW-0406">Ion transport</keyword>
<keyword evidence="8 13" id="KW-0175">Coiled coil</keyword>
<dbReference type="SUPFAM" id="SSF81324">
    <property type="entry name" value="Voltage-gated potassium channels"/>
    <property type="match status" value="1"/>
</dbReference>
<dbReference type="InterPro" id="IPR005821">
    <property type="entry name" value="Ion_trans_dom"/>
</dbReference>
<evidence type="ECO:0000256" key="2">
    <source>
        <dbReference type="ARBA" id="ARBA00015897"/>
    </source>
</evidence>
<dbReference type="InterPro" id="IPR027359">
    <property type="entry name" value="Volt_channel_dom_sf"/>
</dbReference>
<evidence type="ECO:0000256" key="5">
    <source>
        <dbReference type="ARBA" id="ARBA00022692"/>
    </source>
</evidence>
<feature type="coiled-coil region" evidence="13">
    <location>
        <begin position="174"/>
        <end position="208"/>
    </location>
</feature>
<accession>A0A8H6YT01</accession>
<keyword evidence="5 14" id="KW-0812">Transmembrane</keyword>
<evidence type="ECO:0000256" key="10">
    <source>
        <dbReference type="ARBA" id="ARBA00023136"/>
    </source>
</evidence>
<evidence type="ECO:0000256" key="6">
    <source>
        <dbReference type="ARBA" id="ARBA00022882"/>
    </source>
</evidence>
<evidence type="ECO:0000256" key="4">
    <source>
        <dbReference type="ARBA" id="ARBA00022475"/>
    </source>
</evidence>
<comment type="caution">
    <text evidence="16">The sequence shown here is derived from an EMBL/GenBank/DDBJ whole genome shotgun (WGS) entry which is preliminary data.</text>
</comment>
<dbReference type="InterPro" id="IPR031846">
    <property type="entry name" value="Hvcn1"/>
</dbReference>
<evidence type="ECO:0000256" key="7">
    <source>
        <dbReference type="ARBA" id="ARBA00022989"/>
    </source>
</evidence>
<dbReference type="PANTHER" id="PTHR46480">
    <property type="entry name" value="F20B24.22"/>
    <property type="match status" value="1"/>
</dbReference>
<evidence type="ECO:0000313" key="16">
    <source>
        <dbReference type="EMBL" id="KAF7363350.1"/>
    </source>
</evidence>
<keyword evidence="4" id="KW-1003">Cell membrane</keyword>
<evidence type="ECO:0000256" key="1">
    <source>
        <dbReference type="ARBA" id="ARBA00004651"/>
    </source>
</evidence>
<evidence type="ECO:0000256" key="8">
    <source>
        <dbReference type="ARBA" id="ARBA00023054"/>
    </source>
</evidence>
<evidence type="ECO:0000256" key="13">
    <source>
        <dbReference type="SAM" id="Coils"/>
    </source>
</evidence>
<dbReference type="AlphaFoldDB" id="A0A8H6YT01"/>
<reference evidence="16" key="1">
    <citation type="submission" date="2020-05" db="EMBL/GenBank/DDBJ databases">
        <title>Mycena genomes resolve the evolution of fungal bioluminescence.</title>
        <authorList>
            <person name="Tsai I.J."/>
        </authorList>
    </citation>
    <scope>NUCLEOTIDE SEQUENCE</scope>
    <source>
        <strain evidence="16">160909Yilan</strain>
    </source>
</reference>
<proteinExistence type="predicted"/>
<dbReference type="EMBL" id="JACAZH010000007">
    <property type="protein sequence ID" value="KAF7363350.1"/>
    <property type="molecule type" value="Genomic_DNA"/>
</dbReference>
<evidence type="ECO:0000256" key="9">
    <source>
        <dbReference type="ARBA" id="ARBA00023065"/>
    </source>
</evidence>
<dbReference type="Proteomes" id="UP000623467">
    <property type="component" value="Unassembled WGS sequence"/>
</dbReference>
<keyword evidence="6" id="KW-0851">Voltage-gated channel</keyword>
<comment type="subcellular location">
    <subcellularLocation>
        <location evidence="1">Cell membrane</location>
        <topology evidence="1">Multi-pass membrane protein</topology>
    </subcellularLocation>
</comment>
<evidence type="ECO:0000256" key="11">
    <source>
        <dbReference type="ARBA" id="ARBA00023303"/>
    </source>
</evidence>
<evidence type="ECO:0000256" key="12">
    <source>
        <dbReference type="ARBA" id="ARBA00031989"/>
    </source>
</evidence>
<feature type="domain" description="Ion transport" evidence="15">
    <location>
        <begin position="40"/>
        <end position="163"/>
    </location>
</feature>
<evidence type="ECO:0000256" key="14">
    <source>
        <dbReference type="SAM" id="Phobius"/>
    </source>
</evidence>
<keyword evidence="7 14" id="KW-1133">Transmembrane helix</keyword>
<dbReference type="GO" id="GO:0005886">
    <property type="term" value="C:plasma membrane"/>
    <property type="evidence" value="ECO:0007669"/>
    <property type="project" value="UniProtKB-SubCell"/>
</dbReference>
<dbReference type="GO" id="GO:0034702">
    <property type="term" value="C:monoatomic ion channel complex"/>
    <property type="evidence" value="ECO:0007669"/>
    <property type="project" value="UniProtKB-KW"/>
</dbReference>
<keyword evidence="3" id="KW-0813">Transport</keyword>
<dbReference type="PANTHER" id="PTHR46480:SF1">
    <property type="entry name" value="VOLTAGE-GATED HYDROGEN CHANNEL 1"/>
    <property type="match status" value="1"/>
</dbReference>
<gene>
    <name evidence="16" type="ORF">MSAN_00990400</name>
</gene>
<sequence length="208" mass="22976">MERTCIIAKSMSESQPLLPSSEQQPVRSSRERTAEFLESPWLHRFVITLIAIDASCVLADLGYAFLHESCVPEGSEGPAWLEVLAHISLGITTFFLIEIPVTLWALGWTFYNPWSGVPHASLHLFDAFIIVMTFVLEIVLKGREQELAGLLVILRLWRLVKLVGGVSVGVGEIGEQDAIRAAEAEEEVAALKKENAELRARLRAAGVN</sequence>
<name>A0A8H6YT01_9AGAR</name>
<dbReference type="OrthoDB" id="427456at2759"/>
<dbReference type="Pfam" id="PF00520">
    <property type="entry name" value="Ion_trans"/>
    <property type="match status" value="1"/>
</dbReference>
<feature type="transmembrane region" description="Helical" evidence="14">
    <location>
        <begin position="122"/>
        <end position="140"/>
    </location>
</feature>
<evidence type="ECO:0000256" key="3">
    <source>
        <dbReference type="ARBA" id="ARBA00022448"/>
    </source>
</evidence>